<dbReference type="EMBL" id="VSSQ01027351">
    <property type="protein sequence ID" value="MPM76558.1"/>
    <property type="molecule type" value="Genomic_DNA"/>
</dbReference>
<gene>
    <name evidence="1" type="ORF">SDC9_123557</name>
</gene>
<proteinExistence type="predicted"/>
<reference evidence="1" key="1">
    <citation type="submission" date="2019-08" db="EMBL/GenBank/DDBJ databases">
        <authorList>
            <person name="Kucharzyk K."/>
            <person name="Murdoch R.W."/>
            <person name="Higgins S."/>
            <person name="Loffler F."/>
        </authorList>
    </citation>
    <scope>NUCLEOTIDE SEQUENCE</scope>
</reference>
<accession>A0A645CI14</accession>
<dbReference type="AlphaFoldDB" id="A0A645CI14"/>
<organism evidence="1">
    <name type="scientific">bioreactor metagenome</name>
    <dbReference type="NCBI Taxonomy" id="1076179"/>
    <lineage>
        <taxon>unclassified sequences</taxon>
        <taxon>metagenomes</taxon>
        <taxon>ecological metagenomes</taxon>
    </lineage>
</organism>
<evidence type="ECO:0000313" key="1">
    <source>
        <dbReference type="EMBL" id="MPM76558.1"/>
    </source>
</evidence>
<comment type="caution">
    <text evidence="1">The sequence shown here is derived from an EMBL/GenBank/DDBJ whole genome shotgun (WGS) entry which is preliminary data.</text>
</comment>
<sequence length="139" mass="15465">MPLLPHAPAGEVSQPLLQMGQQHPPVLNEGQLVLHHPLFSQRLKTAAADLQLCLLRLRDAVPRSPQPPQQLHLVRYGDLRRVGGGGRPHVRYEIGNRHVRLMAHGGDHRQVRIENGPRNPLVVKGPKVLHRPAATARDD</sequence>
<protein>
    <submittedName>
        <fullName evidence="1">Uncharacterized protein</fullName>
    </submittedName>
</protein>
<name>A0A645CI14_9ZZZZ</name>